<name>A0A2I0AEU9_9ASPA</name>
<keyword evidence="2" id="KW-1185">Reference proteome</keyword>
<protein>
    <submittedName>
        <fullName evidence="1">Uncharacterized protein</fullName>
    </submittedName>
</protein>
<dbReference type="EMBL" id="KZ451987">
    <property type="protein sequence ID" value="PKA54035.1"/>
    <property type="molecule type" value="Genomic_DNA"/>
</dbReference>
<accession>A0A2I0AEU9</accession>
<evidence type="ECO:0000313" key="1">
    <source>
        <dbReference type="EMBL" id="PKA54035.1"/>
    </source>
</evidence>
<dbReference type="Proteomes" id="UP000236161">
    <property type="component" value="Unassembled WGS sequence"/>
</dbReference>
<reference evidence="1 2" key="1">
    <citation type="journal article" date="2017" name="Nature">
        <title>The Apostasia genome and the evolution of orchids.</title>
        <authorList>
            <person name="Zhang G.Q."/>
            <person name="Liu K.W."/>
            <person name="Li Z."/>
            <person name="Lohaus R."/>
            <person name="Hsiao Y.Y."/>
            <person name="Niu S.C."/>
            <person name="Wang J.Y."/>
            <person name="Lin Y.C."/>
            <person name="Xu Q."/>
            <person name="Chen L.J."/>
            <person name="Yoshida K."/>
            <person name="Fujiwara S."/>
            <person name="Wang Z.W."/>
            <person name="Zhang Y.Q."/>
            <person name="Mitsuda N."/>
            <person name="Wang M."/>
            <person name="Liu G.H."/>
            <person name="Pecoraro L."/>
            <person name="Huang H.X."/>
            <person name="Xiao X.J."/>
            <person name="Lin M."/>
            <person name="Wu X.Y."/>
            <person name="Wu W.L."/>
            <person name="Chen Y.Y."/>
            <person name="Chang S.B."/>
            <person name="Sakamoto S."/>
            <person name="Ohme-Takagi M."/>
            <person name="Yagi M."/>
            <person name="Zeng S.J."/>
            <person name="Shen C.Y."/>
            <person name="Yeh C.M."/>
            <person name="Luo Y.B."/>
            <person name="Tsai W.C."/>
            <person name="Van de Peer Y."/>
            <person name="Liu Z.J."/>
        </authorList>
    </citation>
    <scope>NUCLEOTIDE SEQUENCE [LARGE SCALE GENOMIC DNA]</scope>
    <source>
        <strain evidence="2">cv. Shenzhen</strain>
        <tissue evidence="1">Stem</tissue>
    </source>
</reference>
<dbReference type="AlphaFoldDB" id="A0A2I0AEU9"/>
<gene>
    <name evidence="1" type="ORF">AXF42_Ash016200</name>
</gene>
<evidence type="ECO:0000313" key="2">
    <source>
        <dbReference type="Proteomes" id="UP000236161"/>
    </source>
</evidence>
<proteinExistence type="predicted"/>
<sequence length="78" mass="8599">MAPAARPNNVSLFFLSFALTARPRSLSRSRGIYTGIPTPEARRHRAHLPLICPNLSRSRGADCSRDLALEISLCLKLP</sequence>
<organism evidence="1 2">
    <name type="scientific">Apostasia shenzhenica</name>
    <dbReference type="NCBI Taxonomy" id="1088818"/>
    <lineage>
        <taxon>Eukaryota</taxon>
        <taxon>Viridiplantae</taxon>
        <taxon>Streptophyta</taxon>
        <taxon>Embryophyta</taxon>
        <taxon>Tracheophyta</taxon>
        <taxon>Spermatophyta</taxon>
        <taxon>Magnoliopsida</taxon>
        <taxon>Liliopsida</taxon>
        <taxon>Asparagales</taxon>
        <taxon>Orchidaceae</taxon>
        <taxon>Apostasioideae</taxon>
        <taxon>Apostasia</taxon>
    </lineage>
</organism>